<dbReference type="Pfam" id="PF00580">
    <property type="entry name" value="UvrD-helicase"/>
    <property type="match status" value="1"/>
</dbReference>
<dbReference type="Gene3D" id="3.40.50.300">
    <property type="entry name" value="P-loop containing nucleotide triphosphate hydrolases"/>
    <property type="match status" value="3"/>
</dbReference>
<evidence type="ECO:0000256" key="5">
    <source>
        <dbReference type="ARBA" id="ARBA00023235"/>
    </source>
</evidence>
<evidence type="ECO:0000256" key="7">
    <source>
        <dbReference type="ARBA" id="ARBA00034808"/>
    </source>
</evidence>
<evidence type="ECO:0000313" key="12">
    <source>
        <dbReference type="EMBL" id="NJP14135.1"/>
    </source>
</evidence>
<feature type="domain" description="UvrD-like helicase ATP-binding" evidence="11">
    <location>
        <begin position="264"/>
        <end position="582"/>
    </location>
</feature>
<evidence type="ECO:0000256" key="4">
    <source>
        <dbReference type="ARBA" id="ARBA00022840"/>
    </source>
</evidence>
<evidence type="ECO:0000256" key="10">
    <source>
        <dbReference type="SAM" id="MobiDB-lite"/>
    </source>
</evidence>
<dbReference type="SUPFAM" id="SSF143011">
    <property type="entry name" value="RelE-like"/>
    <property type="match status" value="1"/>
</dbReference>
<evidence type="ECO:0000256" key="9">
    <source>
        <dbReference type="PROSITE-ProRule" id="PRU00560"/>
    </source>
</evidence>
<dbReference type="PANTHER" id="PTHR11070:SF45">
    <property type="entry name" value="DNA 3'-5' HELICASE"/>
    <property type="match status" value="1"/>
</dbReference>
<name>A0ABX0YT13_STRTL</name>
<feature type="binding site" evidence="9">
    <location>
        <begin position="285"/>
        <end position="292"/>
    </location>
    <ligand>
        <name>ATP</name>
        <dbReference type="ChEBI" id="CHEBI:30616"/>
    </ligand>
</feature>
<evidence type="ECO:0000256" key="8">
    <source>
        <dbReference type="ARBA" id="ARBA00048988"/>
    </source>
</evidence>
<dbReference type="InterPro" id="IPR014017">
    <property type="entry name" value="DNA_helicase_UvrD-like_C"/>
</dbReference>
<evidence type="ECO:0000259" key="11">
    <source>
        <dbReference type="PROSITE" id="PS51198"/>
    </source>
</evidence>
<keyword evidence="2 9" id="KW-0378">Hydrolase</keyword>
<dbReference type="EC" id="5.6.2.4" evidence="7"/>
<keyword evidence="5" id="KW-0413">Isomerase</keyword>
<dbReference type="InterPro" id="IPR027417">
    <property type="entry name" value="P-loop_NTPase"/>
</dbReference>
<reference evidence="12 13" key="1">
    <citation type="submission" date="2020-03" db="EMBL/GenBank/DDBJ databases">
        <title>WGS of actinomycetes isolated from Thailand.</title>
        <authorList>
            <person name="Thawai C."/>
        </authorList>
    </citation>
    <scope>NUCLEOTIDE SEQUENCE [LARGE SCALE GENOMIC DNA]</scope>
    <source>
        <strain evidence="12 13">NBRC 13905</strain>
    </source>
</reference>
<evidence type="ECO:0000256" key="3">
    <source>
        <dbReference type="ARBA" id="ARBA00022806"/>
    </source>
</evidence>
<comment type="caution">
    <text evidence="12">The sequence shown here is derived from an EMBL/GenBank/DDBJ whole genome shotgun (WGS) entry which is preliminary data.</text>
</comment>
<feature type="compositionally biased region" description="Gly residues" evidence="10">
    <location>
        <begin position="778"/>
        <end position="787"/>
    </location>
</feature>
<evidence type="ECO:0000256" key="6">
    <source>
        <dbReference type="ARBA" id="ARBA00034617"/>
    </source>
</evidence>
<evidence type="ECO:0000256" key="1">
    <source>
        <dbReference type="ARBA" id="ARBA00022741"/>
    </source>
</evidence>
<dbReference type="PANTHER" id="PTHR11070">
    <property type="entry name" value="UVRD / RECB / PCRA DNA HELICASE FAMILY MEMBER"/>
    <property type="match status" value="1"/>
</dbReference>
<dbReference type="PROSITE" id="PS51198">
    <property type="entry name" value="UVRD_HELICASE_ATP_BIND"/>
    <property type="match status" value="1"/>
</dbReference>
<sequence>MTARLSLYQKAENELYRMDSSVKTKFYDFCHQFRRDPDHPSLDLKPLKGDGRIFRAKIDRSYRALLARAGVGADGVQQWLIVAVRHRKDVYEELSVAINRITGEIEFVDLGVVGQSVLQRAGLKLTPAPDEQAAPAAEPTPAPVVADRPPTPAEPLLVCTPEDLRRLGVADALIDLALTVTTEEELDQLIAGAPRLTAEVLTGLGSGMSVEEVEREITQPASTELEPGFENDMAAALTRTAVTTVDDDIRNILAEGDFRAWKVYLHPTQRKIVERNYSGPARVSGGPGTGKTIVALHRVARLAAALPPGHGKPILLTTYTKNLTADLRSRLTSLMDPALLSRVDIKHIDQLAQSVLNENSAPGSQRSLITDDAALDVLREVLFEHDEHRWDAEFLFDEWEQIVLGQSLATRQDYFKARRAGMGRALSRPERAVIWKLLDQFTLRLNGLGRETWAQAAERAARYEMERARKIQLRAERKEDIGGGDLTHLDDNSSAMRYLRHRYRHIVVDEAQDLSPAHWKMLRAMVAPGSNDLFIASDTHQRIYDRQVTLSTVGINIRGRSSKLTLSYRTTQEILDQAAKVVRGVTYDDLDDGTETLNGYHSLLHGPAPEYVACDDWTDEITQLAEALKRWRKEIMHPAEDGTVRDPSGTMAVCVADGDMAGRVAADLELKHGITTATLTKDGPQGSGEVHIGTMHRFKGLEYQKLAIVGASAGILPRTAIVEKYETSDPKRYERELKKSRNQLFVAATRARDALRISWHGRPSPFLPLQEQKDSGSGEQGDGEGGL</sequence>
<proteinExistence type="predicted"/>
<dbReference type="Gene3D" id="3.30.2310.20">
    <property type="entry name" value="RelE-like"/>
    <property type="match status" value="1"/>
</dbReference>
<dbReference type="SUPFAM" id="SSF52540">
    <property type="entry name" value="P-loop containing nucleoside triphosphate hydrolases"/>
    <property type="match status" value="1"/>
</dbReference>
<dbReference type="InterPro" id="IPR000212">
    <property type="entry name" value="DNA_helicase_UvrD/REP"/>
</dbReference>
<keyword evidence="3 9" id="KW-0347">Helicase</keyword>
<keyword evidence="1 9" id="KW-0547">Nucleotide-binding</keyword>
<dbReference type="EMBL" id="JAATEL010000006">
    <property type="protein sequence ID" value="NJP14135.1"/>
    <property type="molecule type" value="Genomic_DNA"/>
</dbReference>
<comment type="catalytic activity">
    <reaction evidence="8">
        <text>ATP + H2O = ADP + phosphate + H(+)</text>
        <dbReference type="Rhea" id="RHEA:13065"/>
        <dbReference type="ChEBI" id="CHEBI:15377"/>
        <dbReference type="ChEBI" id="CHEBI:15378"/>
        <dbReference type="ChEBI" id="CHEBI:30616"/>
        <dbReference type="ChEBI" id="CHEBI:43474"/>
        <dbReference type="ChEBI" id="CHEBI:456216"/>
        <dbReference type="EC" id="5.6.2.4"/>
    </reaction>
</comment>
<dbReference type="InterPro" id="IPR035093">
    <property type="entry name" value="RelE/ParE_toxin_dom_sf"/>
</dbReference>
<keyword evidence="13" id="KW-1185">Reference proteome</keyword>
<protein>
    <recommendedName>
        <fullName evidence="7">DNA 3'-5' helicase</fullName>
        <ecNumber evidence="7">5.6.2.4</ecNumber>
    </recommendedName>
</protein>
<evidence type="ECO:0000256" key="2">
    <source>
        <dbReference type="ARBA" id="ARBA00022801"/>
    </source>
</evidence>
<dbReference type="InterPro" id="IPR014016">
    <property type="entry name" value="UvrD-like_ATP-bd"/>
</dbReference>
<comment type="catalytic activity">
    <reaction evidence="6">
        <text>Couples ATP hydrolysis with the unwinding of duplex DNA by translocating in the 3'-5' direction.</text>
        <dbReference type="EC" id="5.6.2.4"/>
    </reaction>
</comment>
<dbReference type="Proteomes" id="UP000635996">
    <property type="component" value="Unassembled WGS sequence"/>
</dbReference>
<organism evidence="12 13">
    <name type="scientific">Streptomyces thermoviolaceus subsp. thermoviolaceus</name>
    <dbReference type="NCBI Taxonomy" id="66860"/>
    <lineage>
        <taxon>Bacteria</taxon>
        <taxon>Bacillati</taxon>
        <taxon>Actinomycetota</taxon>
        <taxon>Actinomycetes</taxon>
        <taxon>Kitasatosporales</taxon>
        <taxon>Streptomycetaceae</taxon>
        <taxon>Streptomyces</taxon>
    </lineage>
</organism>
<dbReference type="RefSeq" id="WP_168131245.1">
    <property type="nucleotide sequence ID" value="NZ_BMVZ01000008.1"/>
</dbReference>
<evidence type="ECO:0000313" key="13">
    <source>
        <dbReference type="Proteomes" id="UP000635996"/>
    </source>
</evidence>
<gene>
    <name evidence="12" type="ORF">HCJ95_07475</name>
</gene>
<feature type="region of interest" description="Disordered" evidence="10">
    <location>
        <begin position="761"/>
        <end position="787"/>
    </location>
</feature>
<accession>A0ABX0YT13</accession>
<dbReference type="Pfam" id="PF13361">
    <property type="entry name" value="UvrD_C"/>
    <property type="match status" value="1"/>
</dbReference>
<keyword evidence="4 9" id="KW-0067">ATP-binding</keyword>